<sequence>MFDEPYRVAVADDVRVLATTDHPGLEEYPVAWAAGDCSESHRPVGRGFLALRSLGVRMRLRRSDLTVFVSLFAVVLSGIWVVRRLGIESTGPTFGLIALLAALWTVYFRFAVIPRLEIQASDEREPDRRAGPPDDAE</sequence>
<gene>
    <name evidence="3" type="ORF">ACFQE1_09650</name>
</gene>
<feature type="transmembrane region" description="Helical" evidence="1">
    <location>
        <begin position="65"/>
        <end position="82"/>
    </location>
</feature>
<evidence type="ECO:0000313" key="4">
    <source>
        <dbReference type="Proteomes" id="UP001596328"/>
    </source>
</evidence>
<name>A0ABD5RYX4_9EURY</name>
<dbReference type="EMBL" id="JBHSWU010000234">
    <property type="protein sequence ID" value="MFC6724635.1"/>
    <property type="molecule type" value="Genomic_DNA"/>
</dbReference>
<evidence type="ECO:0000259" key="2">
    <source>
        <dbReference type="Pfam" id="PF26275"/>
    </source>
</evidence>
<proteinExistence type="predicted"/>
<evidence type="ECO:0000313" key="3">
    <source>
        <dbReference type="EMBL" id="MFC6724635.1"/>
    </source>
</evidence>
<accession>A0ABD5RYX4</accession>
<dbReference type="Pfam" id="PF26275">
    <property type="entry name" value="DUF8074"/>
    <property type="match status" value="1"/>
</dbReference>
<feature type="domain" description="DUF8074" evidence="2">
    <location>
        <begin position="58"/>
        <end position="130"/>
    </location>
</feature>
<evidence type="ECO:0000256" key="1">
    <source>
        <dbReference type="SAM" id="Phobius"/>
    </source>
</evidence>
<protein>
    <recommendedName>
        <fullName evidence="2">DUF8074 domain-containing protein</fullName>
    </recommendedName>
</protein>
<feature type="transmembrane region" description="Helical" evidence="1">
    <location>
        <begin position="94"/>
        <end position="112"/>
    </location>
</feature>
<comment type="caution">
    <text evidence="3">The sequence shown here is derived from an EMBL/GenBank/DDBJ whole genome shotgun (WGS) entry which is preliminary data.</text>
</comment>
<dbReference type="Proteomes" id="UP001596328">
    <property type="component" value="Unassembled WGS sequence"/>
</dbReference>
<keyword evidence="1" id="KW-1133">Transmembrane helix</keyword>
<reference evidence="3 4" key="1">
    <citation type="journal article" date="2019" name="Int. J. Syst. Evol. Microbiol.">
        <title>The Global Catalogue of Microorganisms (GCM) 10K type strain sequencing project: providing services to taxonomists for standard genome sequencing and annotation.</title>
        <authorList>
            <consortium name="The Broad Institute Genomics Platform"/>
            <consortium name="The Broad Institute Genome Sequencing Center for Infectious Disease"/>
            <person name="Wu L."/>
            <person name="Ma J."/>
        </authorList>
    </citation>
    <scope>NUCLEOTIDE SEQUENCE [LARGE SCALE GENOMIC DNA]</scope>
    <source>
        <strain evidence="3 4">NBRC 111368</strain>
    </source>
</reference>
<dbReference type="AlphaFoldDB" id="A0ABD5RYX4"/>
<organism evidence="3 4">
    <name type="scientific">Halobium palmae</name>
    <dbReference type="NCBI Taxonomy" id="1776492"/>
    <lineage>
        <taxon>Archaea</taxon>
        <taxon>Methanobacteriati</taxon>
        <taxon>Methanobacteriota</taxon>
        <taxon>Stenosarchaea group</taxon>
        <taxon>Halobacteria</taxon>
        <taxon>Halobacteriales</taxon>
        <taxon>Haloferacaceae</taxon>
        <taxon>Halobium</taxon>
    </lineage>
</organism>
<dbReference type="InterPro" id="IPR058387">
    <property type="entry name" value="DUF8074"/>
</dbReference>
<keyword evidence="1" id="KW-0812">Transmembrane</keyword>
<keyword evidence="4" id="KW-1185">Reference proteome</keyword>
<keyword evidence="1" id="KW-0472">Membrane</keyword>